<dbReference type="InterPro" id="IPR036922">
    <property type="entry name" value="Rieske_2Fe-2S_sf"/>
</dbReference>
<dbReference type="GO" id="GO:0008121">
    <property type="term" value="F:quinol-cytochrome-c reductase activity"/>
    <property type="evidence" value="ECO:0007669"/>
    <property type="project" value="InterPro"/>
</dbReference>
<dbReference type="PANTHER" id="PTHR10134">
    <property type="entry name" value="CYTOCHROME B-C1 COMPLEX SUBUNIT RIESKE, MITOCHONDRIAL"/>
    <property type="match status" value="1"/>
</dbReference>
<dbReference type="InterPro" id="IPR004827">
    <property type="entry name" value="bZIP"/>
</dbReference>
<keyword evidence="4" id="KW-0001">2Fe-2S</keyword>
<dbReference type="EMBL" id="JAEPRD010000104">
    <property type="protein sequence ID" value="KAG2198815.1"/>
    <property type="molecule type" value="Genomic_DNA"/>
</dbReference>
<feature type="compositionally biased region" description="Low complexity" evidence="13">
    <location>
        <begin position="842"/>
        <end position="854"/>
    </location>
</feature>
<evidence type="ECO:0000256" key="14">
    <source>
        <dbReference type="SAM" id="Phobius"/>
    </source>
</evidence>
<comment type="cofactor">
    <cofactor evidence="11">
        <name>[2Fe-2S] cluster</name>
        <dbReference type="ChEBI" id="CHEBI:190135"/>
    </cofactor>
</comment>
<evidence type="ECO:0000313" key="16">
    <source>
        <dbReference type="EMBL" id="KAG2198815.1"/>
    </source>
</evidence>
<feature type="transmembrane region" description="Helical" evidence="14">
    <location>
        <begin position="545"/>
        <end position="567"/>
    </location>
</feature>
<dbReference type="SUPFAM" id="SSF57959">
    <property type="entry name" value="Leucine zipper domain"/>
    <property type="match status" value="1"/>
</dbReference>
<dbReference type="Proteomes" id="UP000603453">
    <property type="component" value="Unassembled WGS sequence"/>
</dbReference>
<feature type="region of interest" description="Disordered" evidence="13">
    <location>
        <begin position="719"/>
        <end position="788"/>
    </location>
</feature>
<feature type="compositionally biased region" description="Basic and acidic residues" evidence="13">
    <location>
        <begin position="644"/>
        <end position="656"/>
    </location>
</feature>
<evidence type="ECO:0000256" key="12">
    <source>
        <dbReference type="ARBA" id="ARBA00072517"/>
    </source>
</evidence>
<comment type="subcellular location">
    <subcellularLocation>
        <location evidence="1">Membrane</location>
        <topology evidence="1">Single-pass membrane protein</topology>
    </subcellularLocation>
</comment>
<feature type="region of interest" description="Disordered" evidence="13">
    <location>
        <begin position="841"/>
        <end position="918"/>
    </location>
</feature>
<accession>A0A8H7UWZ8</accession>
<evidence type="ECO:0000256" key="9">
    <source>
        <dbReference type="ARBA" id="ARBA00023136"/>
    </source>
</evidence>
<feature type="transmembrane region" description="Helical" evidence="14">
    <location>
        <begin position="385"/>
        <end position="404"/>
    </location>
</feature>
<dbReference type="OrthoDB" id="4469696at2759"/>
<dbReference type="FunFam" id="2.102.10.10:FF:000001">
    <property type="entry name" value="Cytochrome b-c1 complex subunit Rieske, mitochondrial"/>
    <property type="match status" value="1"/>
</dbReference>
<dbReference type="InterPro" id="IPR046347">
    <property type="entry name" value="bZIP_sf"/>
</dbReference>
<dbReference type="InterPro" id="IPR004192">
    <property type="entry name" value="Rieske_TM"/>
</dbReference>
<keyword evidence="9 14" id="KW-0472">Membrane</keyword>
<protein>
    <recommendedName>
        <fullName evidence="12">Cytochrome b-c1 complex subunit Rieske, mitochondrial</fullName>
    </recommendedName>
</protein>
<dbReference type="PRINTS" id="PR00162">
    <property type="entry name" value="RIESKE"/>
</dbReference>
<dbReference type="CDD" id="cd03470">
    <property type="entry name" value="Rieske_cytochrome_bc1"/>
    <property type="match status" value="1"/>
</dbReference>
<feature type="region of interest" description="Disordered" evidence="13">
    <location>
        <begin position="632"/>
        <end position="656"/>
    </location>
</feature>
<evidence type="ECO:0000256" key="13">
    <source>
        <dbReference type="SAM" id="MobiDB-lite"/>
    </source>
</evidence>
<keyword evidence="17" id="KW-1185">Reference proteome</keyword>
<dbReference type="GO" id="GO:0046872">
    <property type="term" value="F:metal ion binding"/>
    <property type="evidence" value="ECO:0007669"/>
    <property type="project" value="UniProtKB-KW"/>
</dbReference>
<dbReference type="InterPro" id="IPR037008">
    <property type="entry name" value="bc1_Rieske_TM_sf"/>
</dbReference>
<dbReference type="Gene3D" id="1.20.5.270">
    <property type="entry name" value="Ubiquinol cytochrome reductase, transmembrane domain"/>
    <property type="match status" value="1"/>
</dbReference>
<dbReference type="Pfam" id="PF02921">
    <property type="entry name" value="UCR_TM"/>
    <property type="match status" value="1"/>
</dbReference>
<feature type="transmembrane region" description="Helical" evidence="14">
    <location>
        <begin position="416"/>
        <end position="434"/>
    </location>
</feature>
<evidence type="ECO:0000259" key="15">
    <source>
        <dbReference type="PROSITE" id="PS51296"/>
    </source>
</evidence>
<dbReference type="GO" id="GO:0016020">
    <property type="term" value="C:membrane"/>
    <property type="evidence" value="ECO:0007669"/>
    <property type="project" value="UniProtKB-SubCell"/>
</dbReference>
<dbReference type="SMART" id="SM00338">
    <property type="entry name" value="BRLZ"/>
    <property type="match status" value="1"/>
</dbReference>
<name>A0A8H7UWZ8_9FUNG</name>
<feature type="compositionally biased region" description="Polar residues" evidence="13">
    <location>
        <begin position="734"/>
        <end position="750"/>
    </location>
</feature>
<feature type="transmembrane region" description="Helical" evidence="14">
    <location>
        <begin position="285"/>
        <end position="310"/>
    </location>
</feature>
<evidence type="ECO:0000256" key="8">
    <source>
        <dbReference type="ARBA" id="ARBA00023014"/>
    </source>
</evidence>
<dbReference type="InterPro" id="IPR006317">
    <property type="entry name" value="Ubiquinol_cyt_c_Rdtase_Fe-S-su"/>
</dbReference>
<keyword evidence="8" id="KW-0411">Iron-sulfur</keyword>
<dbReference type="AlphaFoldDB" id="A0A8H7UWZ8"/>
<gene>
    <name evidence="16" type="ORF">INT47_000731</name>
</gene>
<organism evidence="16 17">
    <name type="scientific">Mucor saturninus</name>
    <dbReference type="NCBI Taxonomy" id="64648"/>
    <lineage>
        <taxon>Eukaryota</taxon>
        <taxon>Fungi</taxon>
        <taxon>Fungi incertae sedis</taxon>
        <taxon>Mucoromycota</taxon>
        <taxon>Mucoromycotina</taxon>
        <taxon>Mucoromycetes</taxon>
        <taxon>Mucorales</taxon>
        <taxon>Mucorineae</taxon>
        <taxon>Mucoraceae</taxon>
        <taxon>Mucor</taxon>
    </lineage>
</organism>
<evidence type="ECO:0000256" key="11">
    <source>
        <dbReference type="ARBA" id="ARBA00034078"/>
    </source>
</evidence>
<dbReference type="PROSITE" id="PS00036">
    <property type="entry name" value="BZIP_BASIC"/>
    <property type="match status" value="1"/>
</dbReference>
<dbReference type="PROSITE" id="PS51296">
    <property type="entry name" value="RIESKE"/>
    <property type="match status" value="1"/>
</dbReference>
<feature type="transmembrane region" description="Helical" evidence="14">
    <location>
        <begin position="500"/>
        <end position="525"/>
    </location>
</feature>
<evidence type="ECO:0000256" key="2">
    <source>
        <dbReference type="ARBA" id="ARBA00010651"/>
    </source>
</evidence>
<feature type="domain" description="Rieske" evidence="15">
    <location>
        <begin position="177"/>
        <end position="272"/>
    </location>
</feature>
<dbReference type="InterPro" id="IPR014349">
    <property type="entry name" value="Rieske_Fe-S_prot"/>
</dbReference>
<comment type="caution">
    <text evidence="16">The sequence shown here is derived from an EMBL/GenBank/DDBJ whole genome shotgun (WGS) entry which is preliminary data.</text>
</comment>
<evidence type="ECO:0000313" key="17">
    <source>
        <dbReference type="Proteomes" id="UP000603453"/>
    </source>
</evidence>
<keyword evidence="10" id="KW-1015">Disulfide bond</keyword>
<sequence length="1157" mass="129104">MASLSRSFASAIVNRSYTNAPASVNALKTVFHASSNTTDDEHHESHKSHPLFSAATKQRSIGGLVNRSSVNGNDNTFIGPINDFQLRRNHTTSIPDFSKYKKTKSSGEASRNFAYMVVGTTGLLSAAGAQATVTDFLANMSASADVLALAKAEVDLAAIPEGKNVTIKWRGKPVFIRHRTDSEIAEANTVNVAELRDPQQDAERVKDPKWLVMLGVCTHLGCVPIGEAGDFGGWYCPCHGSHYDISGRIRQGPAPLNLEIPVVSQSILAIYRRLSTRQVKKIPKWIDLTLGWISLTVAFSYLTLAALVFTESCNNEQQQSQCLMPVAMGTGFIMYGTLALLHLLAIIKLPRPATPEYYEGVIITFWGFISLLVAGTPILGSEWRAINLGLLWFTGGLFSISLSVQTWIPALRERNIINALIICLTGRAIVAGLTQVGDTYAAQVHTMLGYILIIGAIARLTQIVFRKSPADNLPHRMFQQIDQDIEEEEEEQGTKCKHTFIFATITLVTGLLASLLSICGGILFMGSNVGWIRYMKFYITDATTYVNITLAVAFLWSAYVFGLCTIYKNLKASNALNQYEYLELNTSTDLPFHFEQQSRHWPISALPSSPPPPIESDFGMSLSPTNMSPIMSPLSPHNYHHHQPHETSTEKTIRPSEYRAKRRSLLVQSPKATSNNRGSIVVGGILPDELQHTATPVDSSFRRSWLSSGSNSSVGYYSGSIDSAPNSPPFDQRPYSSMSSTLPQGESNNKQQEHSRRNSANESSFDEEVKRRRSVHKTESGKRKERRLMHQYYNSDNANTHTHDMVIGNSSANKIQRWSHNELTTTKNNLIMTSKPNYAELSSSDESFDWSSDSAPKTKRKTKTTDTTKSRNATADGPLKKAKKPGRKPLAKVTVLPSDPKLKRKAQNRAAQRAFRERKEQFVSELQEQMKQLQDAKDKREKELATENTRLKLENERLKEENYILKDAKFTFEFPANSDKSHPASPPATAETDEIMTPSFTNFDSSRTDDNADLFDDKPLTDYRTPASESDYLIQNQPLPQLFGNEMDLFGLDNPAPFNNSSLDPLFTNELNEDGSLLKCAPENEKPCKRKILAVLDRAKGANRRLYEVHQDVKSYCPDLNLDQLCEDLKRKISFDSNHILTDADVDLYIQCIQRTT</sequence>
<dbReference type="Pfam" id="PF00355">
    <property type="entry name" value="Rieske"/>
    <property type="match status" value="1"/>
</dbReference>
<dbReference type="CDD" id="cd14688">
    <property type="entry name" value="bZIP_YAP"/>
    <property type="match status" value="1"/>
</dbReference>
<evidence type="ECO:0000256" key="3">
    <source>
        <dbReference type="ARBA" id="ARBA00022692"/>
    </source>
</evidence>
<evidence type="ECO:0000256" key="10">
    <source>
        <dbReference type="ARBA" id="ARBA00023157"/>
    </source>
</evidence>
<dbReference type="Gene3D" id="2.102.10.10">
    <property type="entry name" value="Rieske [2Fe-2S] iron-sulphur domain"/>
    <property type="match status" value="1"/>
</dbReference>
<evidence type="ECO:0000256" key="5">
    <source>
        <dbReference type="ARBA" id="ARBA00022723"/>
    </source>
</evidence>
<dbReference type="Gene3D" id="1.20.5.170">
    <property type="match status" value="1"/>
</dbReference>
<dbReference type="GO" id="GO:0051537">
    <property type="term" value="F:2 iron, 2 sulfur cluster binding"/>
    <property type="evidence" value="ECO:0007669"/>
    <property type="project" value="UniProtKB-KW"/>
</dbReference>
<feature type="transmembrane region" description="Helical" evidence="14">
    <location>
        <begin position="440"/>
        <end position="458"/>
    </location>
</feature>
<dbReference type="SUPFAM" id="SSF81502">
    <property type="entry name" value="ISP transmembrane anchor"/>
    <property type="match status" value="1"/>
</dbReference>
<reference evidence="16" key="1">
    <citation type="submission" date="2020-12" db="EMBL/GenBank/DDBJ databases">
        <title>Metabolic potential, ecology and presence of endohyphal bacteria is reflected in genomic diversity of Mucoromycotina.</title>
        <authorList>
            <person name="Muszewska A."/>
            <person name="Okrasinska A."/>
            <person name="Steczkiewicz K."/>
            <person name="Drgas O."/>
            <person name="Orlowska M."/>
            <person name="Perlinska-Lenart U."/>
            <person name="Aleksandrzak-Piekarczyk T."/>
            <person name="Szatraj K."/>
            <person name="Zielenkiewicz U."/>
            <person name="Pilsyk S."/>
            <person name="Malc E."/>
            <person name="Mieczkowski P."/>
            <person name="Kruszewska J.S."/>
            <person name="Biernat P."/>
            <person name="Pawlowska J."/>
        </authorList>
    </citation>
    <scope>NUCLEOTIDE SEQUENCE</scope>
    <source>
        <strain evidence="16">WA0000017839</strain>
    </source>
</reference>
<keyword evidence="7" id="KW-0408">Iron</keyword>
<dbReference type="InterPro" id="IPR017941">
    <property type="entry name" value="Rieske_2Fe-2S"/>
</dbReference>
<evidence type="ECO:0000256" key="1">
    <source>
        <dbReference type="ARBA" id="ARBA00004167"/>
    </source>
</evidence>
<evidence type="ECO:0000256" key="4">
    <source>
        <dbReference type="ARBA" id="ARBA00022714"/>
    </source>
</evidence>
<keyword evidence="3 14" id="KW-0812">Transmembrane</keyword>
<dbReference type="SUPFAM" id="SSF50022">
    <property type="entry name" value="ISP domain"/>
    <property type="match status" value="1"/>
</dbReference>
<feature type="compositionally biased region" description="Basic residues" evidence="13">
    <location>
        <begin position="880"/>
        <end position="890"/>
    </location>
</feature>
<dbReference type="NCBIfam" id="TIGR01416">
    <property type="entry name" value="Rieske_proteo"/>
    <property type="match status" value="1"/>
</dbReference>
<feature type="transmembrane region" description="Helical" evidence="14">
    <location>
        <begin position="357"/>
        <end position="379"/>
    </location>
</feature>
<keyword evidence="5" id="KW-0479">Metal-binding</keyword>
<dbReference type="Pfam" id="PF10355">
    <property type="entry name" value="Ytp1"/>
    <property type="match status" value="1"/>
</dbReference>
<proteinExistence type="inferred from homology"/>
<comment type="similarity">
    <text evidence="2">Belongs to the Rieske iron-sulfur protein family.</text>
</comment>
<dbReference type="InterPro" id="IPR005805">
    <property type="entry name" value="Rieske_Fe-S_prot_C"/>
</dbReference>
<feature type="transmembrane region" description="Helical" evidence="14">
    <location>
        <begin position="322"/>
        <end position="345"/>
    </location>
</feature>
<evidence type="ECO:0000256" key="7">
    <source>
        <dbReference type="ARBA" id="ARBA00023004"/>
    </source>
</evidence>
<keyword evidence="6 14" id="KW-1133">Transmembrane helix</keyword>
<dbReference type="InterPro" id="IPR018827">
    <property type="entry name" value="YTP1_C"/>
</dbReference>
<dbReference type="GO" id="GO:0003700">
    <property type="term" value="F:DNA-binding transcription factor activity"/>
    <property type="evidence" value="ECO:0007669"/>
    <property type="project" value="InterPro"/>
</dbReference>
<evidence type="ECO:0000256" key="6">
    <source>
        <dbReference type="ARBA" id="ARBA00022989"/>
    </source>
</evidence>